<comment type="caution">
    <text evidence="2">The sequence shown here is derived from an EMBL/GenBank/DDBJ whole genome shotgun (WGS) entry which is preliminary data.</text>
</comment>
<dbReference type="PROSITE" id="PS51257">
    <property type="entry name" value="PROKAR_LIPOPROTEIN"/>
    <property type="match status" value="1"/>
</dbReference>
<evidence type="ECO:0000313" key="3">
    <source>
        <dbReference type="Proteomes" id="UP000011599"/>
    </source>
</evidence>
<name>L9VRW1_9EURY</name>
<keyword evidence="3" id="KW-1185">Reference proteome</keyword>
<dbReference type="OrthoDB" id="378992at2157"/>
<evidence type="ECO:0000256" key="1">
    <source>
        <dbReference type="SAM" id="MobiDB-lite"/>
    </source>
</evidence>
<dbReference type="EMBL" id="AOHW01000036">
    <property type="protein sequence ID" value="ELY39899.1"/>
    <property type="molecule type" value="Genomic_DNA"/>
</dbReference>
<dbReference type="AlphaFoldDB" id="L9VRW1"/>
<organism evidence="2 3">
    <name type="scientific">Natronorubrum tibetense GA33</name>
    <dbReference type="NCBI Taxonomy" id="1114856"/>
    <lineage>
        <taxon>Archaea</taxon>
        <taxon>Methanobacteriati</taxon>
        <taxon>Methanobacteriota</taxon>
        <taxon>Stenosarchaea group</taxon>
        <taxon>Halobacteria</taxon>
        <taxon>Halobacteriales</taxon>
        <taxon>Natrialbaceae</taxon>
        <taxon>Natronorubrum</taxon>
    </lineage>
</organism>
<dbReference type="RefSeq" id="WP_006090851.1">
    <property type="nucleotide sequence ID" value="NZ_AOHW01000036.1"/>
</dbReference>
<reference evidence="2 3" key="1">
    <citation type="journal article" date="2014" name="PLoS Genet.">
        <title>Phylogenetically driven sequencing of extremely halophilic archaea reveals strategies for static and dynamic osmo-response.</title>
        <authorList>
            <person name="Becker E.A."/>
            <person name="Seitzer P.M."/>
            <person name="Tritt A."/>
            <person name="Larsen D."/>
            <person name="Krusor M."/>
            <person name="Yao A.I."/>
            <person name="Wu D."/>
            <person name="Madern D."/>
            <person name="Eisen J.A."/>
            <person name="Darling A.E."/>
            <person name="Facciotti M.T."/>
        </authorList>
    </citation>
    <scope>NUCLEOTIDE SEQUENCE [LARGE SCALE GENOMIC DNA]</scope>
    <source>
        <strain evidence="2 3">GA33</strain>
    </source>
</reference>
<sequence>MQSRLSRRSLLAVAGGISLAGCLDTSPTDGNDDSEDETDSDDGESTESEGESDAQDAGGSDNVGLDTYNFEVDVPEERHEEALENLLEGIEMINNSEEGDELYMEGEIVSYTDDGNTAEIVVEYPEGYSDPDEDEDLNETAYAAGEFIGERIVISVLIGRYAYNANSLPETFETLYIEDGADEPFETSTSTAEEAAEYYEEDVDSTDT</sequence>
<accession>L9VRW1</accession>
<evidence type="ECO:0000313" key="2">
    <source>
        <dbReference type="EMBL" id="ELY39899.1"/>
    </source>
</evidence>
<dbReference type="Proteomes" id="UP000011599">
    <property type="component" value="Unassembled WGS sequence"/>
</dbReference>
<proteinExistence type="predicted"/>
<feature type="compositionally biased region" description="Acidic residues" evidence="1">
    <location>
        <begin position="194"/>
        <end position="208"/>
    </location>
</feature>
<feature type="region of interest" description="Disordered" evidence="1">
    <location>
        <begin position="19"/>
        <end position="66"/>
    </location>
</feature>
<gene>
    <name evidence="2" type="ORF">C496_14516</name>
</gene>
<feature type="compositionally biased region" description="Acidic residues" evidence="1">
    <location>
        <begin position="30"/>
        <end position="54"/>
    </location>
</feature>
<dbReference type="PATRIC" id="fig|1114856.3.peg.3005"/>
<feature type="region of interest" description="Disordered" evidence="1">
    <location>
        <begin position="183"/>
        <end position="208"/>
    </location>
</feature>
<protein>
    <submittedName>
        <fullName evidence="2">Uncharacterized protein</fullName>
    </submittedName>
</protein>